<protein>
    <submittedName>
        <fullName evidence="1">Uncharacterized protein</fullName>
    </submittedName>
</protein>
<dbReference type="Proteomes" id="UP000799424">
    <property type="component" value="Unassembled WGS sequence"/>
</dbReference>
<proteinExistence type="predicted"/>
<evidence type="ECO:0000313" key="2">
    <source>
        <dbReference type="Proteomes" id="UP000799424"/>
    </source>
</evidence>
<evidence type="ECO:0000313" key="1">
    <source>
        <dbReference type="EMBL" id="KAF2822530.1"/>
    </source>
</evidence>
<accession>A0A6A6ZN74</accession>
<organism evidence="1 2">
    <name type="scientific">Ophiobolus disseminans</name>
    <dbReference type="NCBI Taxonomy" id="1469910"/>
    <lineage>
        <taxon>Eukaryota</taxon>
        <taxon>Fungi</taxon>
        <taxon>Dikarya</taxon>
        <taxon>Ascomycota</taxon>
        <taxon>Pezizomycotina</taxon>
        <taxon>Dothideomycetes</taxon>
        <taxon>Pleosporomycetidae</taxon>
        <taxon>Pleosporales</taxon>
        <taxon>Pleosporineae</taxon>
        <taxon>Phaeosphaeriaceae</taxon>
        <taxon>Ophiobolus</taxon>
    </lineage>
</organism>
<dbReference type="OrthoDB" id="3795214at2759"/>
<reference evidence="1" key="1">
    <citation type="journal article" date="2020" name="Stud. Mycol.">
        <title>101 Dothideomycetes genomes: a test case for predicting lifestyles and emergence of pathogens.</title>
        <authorList>
            <person name="Haridas S."/>
            <person name="Albert R."/>
            <person name="Binder M."/>
            <person name="Bloem J."/>
            <person name="Labutti K."/>
            <person name="Salamov A."/>
            <person name="Andreopoulos B."/>
            <person name="Baker S."/>
            <person name="Barry K."/>
            <person name="Bills G."/>
            <person name="Bluhm B."/>
            <person name="Cannon C."/>
            <person name="Castanera R."/>
            <person name="Culley D."/>
            <person name="Daum C."/>
            <person name="Ezra D."/>
            <person name="Gonzalez J."/>
            <person name="Henrissat B."/>
            <person name="Kuo A."/>
            <person name="Liang C."/>
            <person name="Lipzen A."/>
            <person name="Lutzoni F."/>
            <person name="Magnuson J."/>
            <person name="Mondo S."/>
            <person name="Nolan M."/>
            <person name="Ohm R."/>
            <person name="Pangilinan J."/>
            <person name="Park H.-J."/>
            <person name="Ramirez L."/>
            <person name="Alfaro M."/>
            <person name="Sun H."/>
            <person name="Tritt A."/>
            <person name="Yoshinaga Y."/>
            <person name="Zwiers L.-H."/>
            <person name="Turgeon B."/>
            <person name="Goodwin S."/>
            <person name="Spatafora J."/>
            <person name="Crous P."/>
            <person name="Grigoriev I."/>
        </authorList>
    </citation>
    <scope>NUCLEOTIDE SEQUENCE</scope>
    <source>
        <strain evidence="1">CBS 113818</strain>
    </source>
</reference>
<sequence length="69" mass="7174">MTGLVASQEAAKAIYPGNSTAPEFEQGVIPWAFIGTTVGNGTGSALSRTLCKTLVPNFMEWLTGTSPAK</sequence>
<dbReference type="AlphaFoldDB" id="A0A6A6ZN74"/>
<name>A0A6A6ZN74_9PLEO</name>
<dbReference type="EMBL" id="MU006234">
    <property type="protein sequence ID" value="KAF2822530.1"/>
    <property type="molecule type" value="Genomic_DNA"/>
</dbReference>
<keyword evidence="2" id="KW-1185">Reference proteome</keyword>
<gene>
    <name evidence="1" type="ORF">CC86DRAFT_373023</name>
</gene>